<dbReference type="PROSITE" id="PS00061">
    <property type="entry name" value="ADH_SHORT"/>
    <property type="match status" value="1"/>
</dbReference>
<dbReference type="SMART" id="SM00822">
    <property type="entry name" value="PKS_KR"/>
    <property type="match status" value="1"/>
</dbReference>
<evidence type="ECO:0000259" key="3">
    <source>
        <dbReference type="SMART" id="SM00822"/>
    </source>
</evidence>
<dbReference type="SUPFAM" id="SSF51735">
    <property type="entry name" value="NAD(P)-binding Rossmann-fold domains"/>
    <property type="match status" value="1"/>
</dbReference>
<gene>
    <name evidence="4" type="ORF">IAA52_00980</name>
</gene>
<proteinExistence type="inferred from homology"/>
<dbReference type="Pfam" id="PF00106">
    <property type="entry name" value="adh_short"/>
    <property type="match status" value="1"/>
</dbReference>
<dbReference type="Gene3D" id="3.40.50.720">
    <property type="entry name" value="NAD(P)-binding Rossmann-like Domain"/>
    <property type="match status" value="1"/>
</dbReference>
<comment type="similarity">
    <text evidence="1">Belongs to the short-chain dehydrogenases/reductases (SDR) family.</text>
</comment>
<dbReference type="InterPro" id="IPR002347">
    <property type="entry name" value="SDR_fam"/>
</dbReference>
<dbReference type="FunFam" id="3.40.50.720:FF:000047">
    <property type="entry name" value="NADP-dependent L-serine/L-allo-threonine dehydrogenase"/>
    <property type="match status" value="1"/>
</dbReference>
<sequence>MRGVESKVVVITGASSGIGAATAKLLAQNGAKVVLGARRGERLERLAGEIGESAAWLQSDSSKLEDMQALTALAREKFGKVDVLFANAGIMPGSDMSEMKVQDWMAMVDINIKGVLNAIAAILPEFIARRGGQIIVTSSIAGTRSVPGNAVYCGTKHFVRAMLDSLRMESVMEGTNIRTTAIYPGAVKTELLNAIAPSQAKTMVEEFYKTTALEPDAIANAVLYAVFQPDNVDVSDLAVRPSRES</sequence>
<evidence type="ECO:0000313" key="5">
    <source>
        <dbReference type="Proteomes" id="UP000824260"/>
    </source>
</evidence>
<dbReference type="Proteomes" id="UP000824260">
    <property type="component" value="Unassembled WGS sequence"/>
</dbReference>
<accession>A0A9D0ZJR2</accession>
<dbReference type="PANTHER" id="PTHR43115:SF4">
    <property type="entry name" value="DEHYDROGENASE_REDUCTASE SDR FAMILY MEMBER 11"/>
    <property type="match status" value="1"/>
</dbReference>
<feature type="domain" description="Ketoreductase" evidence="3">
    <location>
        <begin position="7"/>
        <end position="180"/>
    </location>
</feature>
<dbReference type="PANTHER" id="PTHR43115">
    <property type="entry name" value="DEHYDROGENASE/REDUCTASE SDR FAMILY MEMBER 11"/>
    <property type="match status" value="1"/>
</dbReference>
<evidence type="ECO:0000313" key="4">
    <source>
        <dbReference type="EMBL" id="HIQ81655.1"/>
    </source>
</evidence>
<organism evidence="4 5">
    <name type="scientific">Candidatus Pullichristensenella stercorigallinarum</name>
    <dbReference type="NCBI Taxonomy" id="2840909"/>
    <lineage>
        <taxon>Bacteria</taxon>
        <taxon>Bacillati</taxon>
        <taxon>Bacillota</taxon>
        <taxon>Clostridia</taxon>
        <taxon>Candidatus Pullichristensenella</taxon>
    </lineage>
</organism>
<reference evidence="4" key="1">
    <citation type="submission" date="2020-10" db="EMBL/GenBank/DDBJ databases">
        <authorList>
            <person name="Gilroy R."/>
        </authorList>
    </citation>
    <scope>NUCLEOTIDE SEQUENCE</scope>
    <source>
        <strain evidence="4">ChiSjej6B24-2974</strain>
    </source>
</reference>
<dbReference type="InterPro" id="IPR036291">
    <property type="entry name" value="NAD(P)-bd_dom_sf"/>
</dbReference>
<name>A0A9D0ZJR2_9FIRM</name>
<dbReference type="GO" id="GO:0016616">
    <property type="term" value="F:oxidoreductase activity, acting on the CH-OH group of donors, NAD or NADP as acceptor"/>
    <property type="evidence" value="ECO:0007669"/>
    <property type="project" value="UniProtKB-ARBA"/>
</dbReference>
<reference evidence="4" key="2">
    <citation type="journal article" date="2021" name="PeerJ">
        <title>Extensive microbial diversity within the chicken gut microbiome revealed by metagenomics and culture.</title>
        <authorList>
            <person name="Gilroy R."/>
            <person name="Ravi A."/>
            <person name="Getino M."/>
            <person name="Pursley I."/>
            <person name="Horton D.L."/>
            <person name="Alikhan N.F."/>
            <person name="Baker D."/>
            <person name="Gharbi K."/>
            <person name="Hall N."/>
            <person name="Watson M."/>
            <person name="Adriaenssens E.M."/>
            <person name="Foster-Nyarko E."/>
            <person name="Jarju S."/>
            <person name="Secka A."/>
            <person name="Antonio M."/>
            <person name="Oren A."/>
            <person name="Chaudhuri R.R."/>
            <person name="La Ragione R."/>
            <person name="Hildebrand F."/>
            <person name="Pallen M.J."/>
        </authorList>
    </citation>
    <scope>NUCLEOTIDE SEQUENCE</scope>
    <source>
        <strain evidence="4">ChiSjej6B24-2974</strain>
    </source>
</reference>
<dbReference type="PRINTS" id="PR00081">
    <property type="entry name" value="GDHRDH"/>
</dbReference>
<protein>
    <submittedName>
        <fullName evidence="4">SDR family oxidoreductase</fullName>
    </submittedName>
</protein>
<keyword evidence="2" id="KW-0560">Oxidoreductase</keyword>
<comment type="caution">
    <text evidence="4">The sequence shown here is derived from an EMBL/GenBank/DDBJ whole genome shotgun (WGS) entry which is preliminary data.</text>
</comment>
<dbReference type="InterPro" id="IPR020904">
    <property type="entry name" value="Sc_DH/Rdtase_CS"/>
</dbReference>
<dbReference type="EMBL" id="DVFZ01000011">
    <property type="protein sequence ID" value="HIQ81655.1"/>
    <property type="molecule type" value="Genomic_DNA"/>
</dbReference>
<dbReference type="AlphaFoldDB" id="A0A9D0ZJR2"/>
<dbReference type="InterPro" id="IPR057326">
    <property type="entry name" value="KR_dom"/>
</dbReference>
<evidence type="ECO:0000256" key="2">
    <source>
        <dbReference type="ARBA" id="ARBA00023002"/>
    </source>
</evidence>
<evidence type="ECO:0000256" key="1">
    <source>
        <dbReference type="ARBA" id="ARBA00006484"/>
    </source>
</evidence>